<evidence type="ECO:0000259" key="4">
    <source>
        <dbReference type="PROSITE" id="PS51387"/>
    </source>
</evidence>
<gene>
    <name evidence="5" type="ORF">PUT78_21245</name>
</gene>
<protein>
    <submittedName>
        <fullName evidence="5">FAD binding domain-containing protein</fullName>
    </submittedName>
</protein>
<dbReference type="EMBL" id="JAQZSM010000041">
    <property type="protein sequence ID" value="MDD7973591.1"/>
    <property type="molecule type" value="Genomic_DNA"/>
</dbReference>
<dbReference type="Pfam" id="PF03450">
    <property type="entry name" value="CO_deh_flav_C"/>
    <property type="match status" value="1"/>
</dbReference>
<keyword evidence="6" id="KW-1185">Reference proteome</keyword>
<name>A0ABT5TGV4_9RHOB</name>
<dbReference type="InterPro" id="IPR016169">
    <property type="entry name" value="FAD-bd_PCMH_sub2"/>
</dbReference>
<dbReference type="InterPro" id="IPR002346">
    <property type="entry name" value="Mopterin_DH_FAD-bd"/>
</dbReference>
<dbReference type="InterPro" id="IPR016167">
    <property type="entry name" value="FAD-bd_PCMH_sub1"/>
</dbReference>
<dbReference type="RefSeq" id="WP_274354257.1">
    <property type="nucleotide sequence ID" value="NZ_JAQZSM010000041.1"/>
</dbReference>
<proteinExistence type="predicted"/>
<dbReference type="InterPro" id="IPR051312">
    <property type="entry name" value="Diverse_Substr_Oxidored"/>
</dbReference>
<evidence type="ECO:0000256" key="3">
    <source>
        <dbReference type="ARBA" id="ARBA00023002"/>
    </source>
</evidence>
<dbReference type="SMART" id="SM01092">
    <property type="entry name" value="CO_deh_flav_C"/>
    <property type="match status" value="1"/>
</dbReference>
<accession>A0ABT5TGV4</accession>
<dbReference type="Proteomes" id="UP001431784">
    <property type="component" value="Unassembled WGS sequence"/>
</dbReference>
<keyword evidence="2" id="KW-0274">FAD</keyword>
<dbReference type="SUPFAM" id="SSF56176">
    <property type="entry name" value="FAD-binding/transporter-associated domain-like"/>
    <property type="match status" value="1"/>
</dbReference>
<evidence type="ECO:0000313" key="6">
    <source>
        <dbReference type="Proteomes" id="UP001431784"/>
    </source>
</evidence>
<sequence>MIPAEALEQQTDFHHPVTVQEAVRLLAKLGTNAIVFAGGTWLMRAPAPSRHYVSLGRVAALRQLVITPETVRIGAAVTHDKLAAELQGLPGLEGLAVAAKRAANPAIRRRATVGGNLCTKEFPAADLVPALLAAEAMVKVVTPEGQANQSLLAYLDWRREAAAQNHLLVSVEVPQRAGRLLAHARLTLRRAGDYPVALISLSARPDAKNQLADVVVAVGAVEDQARRWPGLEQRLTGATADKAFAVKMAQELVADFRGREGPEVPDWYRLHVLPELLGRAMAQLQERLANGGRAA</sequence>
<dbReference type="PANTHER" id="PTHR42659">
    <property type="entry name" value="XANTHINE DEHYDROGENASE SUBUNIT C-RELATED"/>
    <property type="match status" value="1"/>
</dbReference>
<dbReference type="InterPro" id="IPR036683">
    <property type="entry name" value="CO_DH_flav_C_dom_sf"/>
</dbReference>
<evidence type="ECO:0000256" key="2">
    <source>
        <dbReference type="ARBA" id="ARBA00022827"/>
    </source>
</evidence>
<dbReference type="PANTHER" id="PTHR42659:SF2">
    <property type="entry name" value="XANTHINE DEHYDROGENASE SUBUNIT C-RELATED"/>
    <property type="match status" value="1"/>
</dbReference>
<evidence type="ECO:0000256" key="1">
    <source>
        <dbReference type="ARBA" id="ARBA00022630"/>
    </source>
</evidence>
<dbReference type="Gene3D" id="3.30.465.10">
    <property type="match status" value="1"/>
</dbReference>
<evidence type="ECO:0000313" key="5">
    <source>
        <dbReference type="EMBL" id="MDD7973591.1"/>
    </source>
</evidence>
<dbReference type="InterPro" id="IPR036318">
    <property type="entry name" value="FAD-bd_PCMH-like_sf"/>
</dbReference>
<dbReference type="InterPro" id="IPR005107">
    <property type="entry name" value="CO_DH_flav_C"/>
</dbReference>
<dbReference type="Gene3D" id="3.30.43.10">
    <property type="entry name" value="Uridine Diphospho-n-acetylenolpyruvylglucosamine Reductase, domain 2"/>
    <property type="match status" value="1"/>
</dbReference>
<dbReference type="SUPFAM" id="SSF55447">
    <property type="entry name" value="CO dehydrogenase flavoprotein C-terminal domain-like"/>
    <property type="match status" value="1"/>
</dbReference>
<keyword evidence="1" id="KW-0285">Flavoprotein</keyword>
<dbReference type="Gene3D" id="3.30.390.50">
    <property type="entry name" value="CO dehydrogenase flavoprotein, C-terminal domain"/>
    <property type="match status" value="1"/>
</dbReference>
<feature type="domain" description="FAD-binding PCMH-type" evidence="4">
    <location>
        <begin position="6"/>
        <end position="178"/>
    </location>
</feature>
<keyword evidence="3" id="KW-0560">Oxidoreductase</keyword>
<dbReference type="InterPro" id="IPR016166">
    <property type="entry name" value="FAD-bd_PCMH"/>
</dbReference>
<organism evidence="5 6">
    <name type="scientific">Roseinatronobacter alkalisoli</name>
    <dbReference type="NCBI Taxonomy" id="3028235"/>
    <lineage>
        <taxon>Bacteria</taxon>
        <taxon>Pseudomonadati</taxon>
        <taxon>Pseudomonadota</taxon>
        <taxon>Alphaproteobacteria</taxon>
        <taxon>Rhodobacterales</taxon>
        <taxon>Paracoccaceae</taxon>
        <taxon>Roseinatronobacter</taxon>
    </lineage>
</organism>
<dbReference type="Pfam" id="PF00941">
    <property type="entry name" value="FAD_binding_5"/>
    <property type="match status" value="1"/>
</dbReference>
<reference evidence="5" key="1">
    <citation type="submission" date="2023-02" db="EMBL/GenBank/DDBJ databases">
        <title>Description of Roseinatronobacter alkalisoli sp. nov., an alkaliphilic bacerium isolated from soda soil.</title>
        <authorList>
            <person name="Wei W."/>
        </authorList>
    </citation>
    <scope>NUCLEOTIDE SEQUENCE</scope>
    <source>
        <strain evidence="5">HJB301</strain>
    </source>
</reference>
<dbReference type="PROSITE" id="PS51387">
    <property type="entry name" value="FAD_PCMH"/>
    <property type="match status" value="1"/>
</dbReference>
<comment type="caution">
    <text evidence="5">The sequence shown here is derived from an EMBL/GenBank/DDBJ whole genome shotgun (WGS) entry which is preliminary data.</text>
</comment>